<dbReference type="Proteomes" id="UP000271227">
    <property type="component" value="Unassembled WGS sequence"/>
</dbReference>
<dbReference type="PANTHER" id="PTHR11941">
    <property type="entry name" value="ENOYL-COA HYDRATASE-RELATED"/>
    <property type="match status" value="1"/>
</dbReference>
<evidence type="ECO:0000313" key="1">
    <source>
        <dbReference type="EMBL" id="RMB08621.1"/>
    </source>
</evidence>
<dbReference type="InterPro" id="IPR029045">
    <property type="entry name" value="ClpP/crotonase-like_dom_sf"/>
</dbReference>
<name>A0A3M0CG94_9PROT</name>
<reference evidence="1 2" key="1">
    <citation type="submission" date="2018-10" db="EMBL/GenBank/DDBJ databases">
        <title>Genomic Encyclopedia of Archaeal and Bacterial Type Strains, Phase II (KMG-II): from individual species to whole genera.</title>
        <authorList>
            <person name="Goeker M."/>
        </authorList>
    </citation>
    <scope>NUCLEOTIDE SEQUENCE [LARGE SCALE GENOMIC DNA]</scope>
    <source>
        <strain evidence="1 2">DSM 25217</strain>
    </source>
</reference>
<dbReference type="InterPro" id="IPR001753">
    <property type="entry name" value="Enoyl-CoA_hydra/iso"/>
</dbReference>
<dbReference type="NCBIfam" id="NF004634">
    <property type="entry name" value="PRK05980.1"/>
    <property type="match status" value="1"/>
</dbReference>
<comment type="caution">
    <text evidence="1">The sequence shown here is derived from an EMBL/GenBank/DDBJ whole genome shotgun (WGS) entry which is preliminary data.</text>
</comment>
<organism evidence="1 2">
    <name type="scientific">Eilatimonas milleporae</name>
    <dbReference type="NCBI Taxonomy" id="911205"/>
    <lineage>
        <taxon>Bacteria</taxon>
        <taxon>Pseudomonadati</taxon>
        <taxon>Pseudomonadota</taxon>
        <taxon>Alphaproteobacteria</taxon>
        <taxon>Kordiimonadales</taxon>
        <taxon>Kordiimonadaceae</taxon>
        <taxon>Eilatimonas</taxon>
    </lineage>
</organism>
<keyword evidence="2" id="KW-1185">Reference proteome</keyword>
<dbReference type="CDD" id="cd06558">
    <property type="entry name" value="crotonase-like"/>
    <property type="match status" value="1"/>
</dbReference>
<gene>
    <name evidence="1" type="ORF">BXY39_1256</name>
</gene>
<dbReference type="Pfam" id="PF00378">
    <property type="entry name" value="ECH_1"/>
    <property type="match status" value="1"/>
</dbReference>
<accession>A0A3M0CG94</accession>
<dbReference type="GO" id="GO:0006635">
    <property type="term" value="P:fatty acid beta-oxidation"/>
    <property type="evidence" value="ECO:0007669"/>
    <property type="project" value="TreeGrafter"/>
</dbReference>
<evidence type="ECO:0000313" key="2">
    <source>
        <dbReference type="Proteomes" id="UP000271227"/>
    </source>
</evidence>
<dbReference type="RefSeq" id="WP_121937971.1">
    <property type="nucleotide sequence ID" value="NZ_REFR01000010.1"/>
</dbReference>
<dbReference type="Gene3D" id="3.90.226.10">
    <property type="entry name" value="2-enoyl-CoA Hydratase, Chain A, domain 1"/>
    <property type="match status" value="1"/>
</dbReference>
<dbReference type="GO" id="GO:0003824">
    <property type="term" value="F:catalytic activity"/>
    <property type="evidence" value="ECO:0007669"/>
    <property type="project" value="UniProtKB-ARBA"/>
</dbReference>
<dbReference type="InParanoid" id="A0A3M0CG94"/>
<dbReference type="PANTHER" id="PTHR11941:SF54">
    <property type="entry name" value="ENOYL-COA HYDRATASE, MITOCHONDRIAL"/>
    <property type="match status" value="1"/>
</dbReference>
<dbReference type="OrthoDB" id="9807606at2"/>
<protein>
    <submittedName>
        <fullName evidence="1">Enoyl-CoA hydratase/carnithine racemase</fullName>
    </submittedName>
</protein>
<proteinExistence type="predicted"/>
<dbReference type="AlphaFoldDB" id="A0A3M0CG94"/>
<dbReference type="EMBL" id="REFR01000010">
    <property type="protein sequence ID" value="RMB08621.1"/>
    <property type="molecule type" value="Genomic_DNA"/>
</dbReference>
<sequence length="282" mass="29524">MSKSNRKPQTLAASYGPNAELLAEVSDDLAVFRLNRPAKLNALSYALVDALLQALGDAETSDTVRAVILTGSGGRAFSAGADIAEFSGSVERGRAHAVRDFVRRGQSLTARIEGFPKPVIAAVGGLAYGGGCEITEAAHLAVAGRSAVFSKSEILLGMPPTFGGTQRLPRTIGRKRGLEWLLTGDVYSAAQAHEAGLVNAVVEDDGVLDAARALAGRITRHHGDAVAAVLSSVSRGLNVAIDEGLQIERQEFAALVGSACLDEGLARWLHRRSGNDTDDRDG</sequence>
<dbReference type="SUPFAM" id="SSF52096">
    <property type="entry name" value="ClpP/crotonase"/>
    <property type="match status" value="1"/>
</dbReference>